<evidence type="ECO:0000256" key="1">
    <source>
        <dbReference type="ARBA" id="ARBA00001913"/>
    </source>
</evidence>
<dbReference type="Gene3D" id="3.40.720.10">
    <property type="entry name" value="Alkaline Phosphatase, subunit A"/>
    <property type="match status" value="1"/>
</dbReference>
<keyword evidence="5" id="KW-0378">Hydrolase</keyword>
<evidence type="ECO:0000256" key="2">
    <source>
        <dbReference type="ARBA" id="ARBA00008779"/>
    </source>
</evidence>
<keyword evidence="4" id="KW-0732">Signal</keyword>
<comment type="similarity">
    <text evidence="2">Belongs to the sulfatase family.</text>
</comment>
<evidence type="ECO:0000256" key="5">
    <source>
        <dbReference type="ARBA" id="ARBA00022801"/>
    </source>
</evidence>
<dbReference type="AlphaFoldDB" id="A0A382UGT3"/>
<organism evidence="8">
    <name type="scientific">marine metagenome</name>
    <dbReference type="NCBI Taxonomy" id="408172"/>
    <lineage>
        <taxon>unclassified sequences</taxon>
        <taxon>metagenomes</taxon>
        <taxon>ecological metagenomes</taxon>
    </lineage>
</organism>
<feature type="non-terminal residue" evidence="8">
    <location>
        <position position="293"/>
    </location>
</feature>
<protein>
    <recommendedName>
        <fullName evidence="7">Sulfatase N-terminal domain-containing protein</fullName>
    </recommendedName>
</protein>
<dbReference type="EMBL" id="UINC01143787">
    <property type="protein sequence ID" value="SVD32918.1"/>
    <property type="molecule type" value="Genomic_DNA"/>
</dbReference>
<dbReference type="SUPFAM" id="SSF53649">
    <property type="entry name" value="Alkaline phosphatase-like"/>
    <property type="match status" value="1"/>
</dbReference>
<proteinExistence type="inferred from homology"/>
<dbReference type="GO" id="GO:0004065">
    <property type="term" value="F:arylsulfatase activity"/>
    <property type="evidence" value="ECO:0007669"/>
    <property type="project" value="TreeGrafter"/>
</dbReference>
<dbReference type="GO" id="GO:0046872">
    <property type="term" value="F:metal ion binding"/>
    <property type="evidence" value="ECO:0007669"/>
    <property type="project" value="UniProtKB-KW"/>
</dbReference>
<feature type="domain" description="Sulfatase N-terminal" evidence="7">
    <location>
        <begin position="22"/>
        <end position="259"/>
    </location>
</feature>
<keyword evidence="3" id="KW-0479">Metal-binding</keyword>
<dbReference type="InterPro" id="IPR050738">
    <property type="entry name" value="Sulfatase"/>
</dbReference>
<evidence type="ECO:0000259" key="7">
    <source>
        <dbReference type="Pfam" id="PF00884"/>
    </source>
</evidence>
<sequence length="293" mass="32491">RIGLTTHLPGMFFPKDNRPQPAVLTKQLSTEYVTIAERMREAGYKSAFLGKWHIASSVGKGGRVAPELSPTGQGFDINIGGTSYGGPPSFFSPYRNGELKDGPEGEYLPDRLVDETINFIGKNKSKPWMTHLWFYTVHWPMQAPEPLLKKYANRKGPGLNDTRYGAMIEAMDAVIGRLLKALDEMGESEETLLIFTSDNGGFAGVSDCRPLRESKGHLYEGGIRVPMIVCWPGKVKSGTLCDTPVISMDFYPTFLELAGLKPGKQPIDGESILPLFKQSGELKRKAIYFHYPN</sequence>
<evidence type="ECO:0000256" key="6">
    <source>
        <dbReference type="ARBA" id="ARBA00022837"/>
    </source>
</evidence>
<feature type="non-terminal residue" evidence="8">
    <location>
        <position position="1"/>
    </location>
</feature>
<dbReference type="Pfam" id="PF00884">
    <property type="entry name" value="Sulfatase"/>
    <property type="match status" value="1"/>
</dbReference>
<dbReference type="PANTHER" id="PTHR42693:SF42">
    <property type="entry name" value="ARYLSULFATASE G"/>
    <property type="match status" value="1"/>
</dbReference>
<reference evidence="8" key="1">
    <citation type="submission" date="2018-05" db="EMBL/GenBank/DDBJ databases">
        <authorList>
            <person name="Lanie J.A."/>
            <person name="Ng W.-L."/>
            <person name="Kazmierczak K.M."/>
            <person name="Andrzejewski T.M."/>
            <person name="Davidsen T.M."/>
            <person name="Wayne K.J."/>
            <person name="Tettelin H."/>
            <person name="Glass J.I."/>
            <person name="Rusch D."/>
            <person name="Podicherti R."/>
            <person name="Tsui H.-C.T."/>
            <person name="Winkler M.E."/>
        </authorList>
    </citation>
    <scope>NUCLEOTIDE SEQUENCE</scope>
</reference>
<dbReference type="InterPro" id="IPR000917">
    <property type="entry name" value="Sulfatase_N"/>
</dbReference>
<dbReference type="InterPro" id="IPR017850">
    <property type="entry name" value="Alkaline_phosphatase_core_sf"/>
</dbReference>
<accession>A0A382UGT3</accession>
<name>A0A382UGT3_9ZZZZ</name>
<keyword evidence="6" id="KW-0106">Calcium</keyword>
<evidence type="ECO:0000256" key="3">
    <source>
        <dbReference type="ARBA" id="ARBA00022723"/>
    </source>
</evidence>
<comment type="cofactor">
    <cofactor evidence="1">
        <name>Ca(2+)</name>
        <dbReference type="ChEBI" id="CHEBI:29108"/>
    </cofactor>
</comment>
<gene>
    <name evidence="8" type="ORF">METZ01_LOCUS385772</name>
</gene>
<evidence type="ECO:0000313" key="8">
    <source>
        <dbReference type="EMBL" id="SVD32918.1"/>
    </source>
</evidence>
<evidence type="ECO:0000256" key="4">
    <source>
        <dbReference type="ARBA" id="ARBA00022729"/>
    </source>
</evidence>
<dbReference type="PANTHER" id="PTHR42693">
    <property type="entry name" value="ARYLSULFATASE FAMILY MEMBER"/>
    <property type="match status" value="1"/>
</dbReference>